<evidence type="ECO:0000313" key="2">
    <source>
        <dbReference type="EMBL" id="VEL21200.1"/>
    </source>
</evidence>
<feature type="compositionally biased region" description="Basic residues" evidence="1">
    <location>
        <begin position="105"/>
        <end position="115"/>
    </location>
</feature>
<protein>
    <submittedName>
        <fullName evidence="2">Uncharacterized protein</fullName>
    </submittedName>
</protein>
<evidence type="ECO:0000256" key="1">
    <source>
        <dbReference type="SAM" id="MobiDB-lite"/>
    </source>
</evidence>
<reference evidence="2" key="1">
    <citation type="submission" date="2018-11" db="EMBL/GenBank/DDBJ databases">
        <authorList>
            <consortium name="Pathogen Informatics"/>
        </authorList>
    </citation>
    <scope>NUCLEOTIDE SEQUENCE</scope>
</reference>
<gene>
    <name evidence="2" type="ORF">PXEA_LOCUS14640</name>
</gene>
<keyword evidence="3" id="KW-1185">Reference proteome</keyword>
<dbReference type="AlphaFoldDB" id="A0A3S5CMM3"/>
<organism evidence="2 3">
    <name type="scientific">Protopolystoma xenopodis</name>
    <dbReference type="NCBI Taxonomy" id="117903"/>
    <lineage>
        <taxon>Eukaryota</taxon>
        <taxon>Metazoa</taxon>
        <taxon>Spiralia</taxon>
        <taxon>Lophotrochozoa</taxon>
        <taxon>Platyhelminthes</taxon>
        <taxon>Monogenea</taxon>
        <taxon>Polyopisthocotylea</taxon>
        <taxon>Polystomatidea</taxon>
        <taxon>Polystomatidae</taxon>
        <taxon>Protopolystoma</taxon>
    </lineage>
</organism>
<evidence type="ECO:0000313" key="3">
    <source>
        <dbReference type="Proteomes" id="UP000784294"/>
    </source>
</evidence>
<comment type="caution">
    <text evidence="2">The sequence shown here is derived from an EMBL/GenBank/DDBJ whole genome shotgun (WGS) entry which is preliminary data.</text>
</comment>
<proteinExistence type="predicted"/>
<accession>A0A3S5CMM3</accession>
<feature type="region of interest" description="Disordered" evidence="1">
    <location>
        <begin position="97"/>
        <end position="171"/>
    </location>
</feature>
<name>A0A3S5CMM3_9PLAT</name>
<sequence length="206" mass="21987">MAVLSSMVDELLLQPQFRDQIEAGFERQRFLRLQLRLCLEMNLDGTALYPDDENSTHNLDTDASASPCAFDTEIGGSDTPFSAAPHTTNSAFLGTGANPNSPHWHSARGRGRGKGRGTGTDMPSQTRAGVSHGCLGPGYNRNSGTRVRQRGRGRGRGRARGCLGAGTTSNGGVRRARAAAAVMRFSTAIGRGGNTLHSECVFSFEF</sequence>
<feature type="compositionally biased region" description="Basic residues" evidence="1">
    <location>
        <begin position="147"/>
        <end position="159"/>
    </location>
</feature>
<dbReference type="Proteomes" id="UP000784294">
    <property type="component" value="Unassembled WGS sequence"/>
</dbReference>
<dbReference type="EMBL" id="CAAALY010050116">
    <property type="protein sequence ID" value="VEL21200.1"/>
    <property type="molecule type" value="Genomic_DNA"/>
</dbReference>